<protein>
    <submittedName>
        <fullName evidence="1">Uncharacterized protein</fullName>
    </submittedName>
</protein>
<evidence type="ECO:0000313" key="2">
    <source>
        <dbReference type="Proteomes" id="UP000054279"/>
    </source>
</evidence>
<dbReference type="Proteomes" id="UP000054279">
    <property type="component" value="Unassembled WGS sequence"/>
</dbReference>
<accession>A0A0C9UFZ4</accession>
<dbReference type="AlphaFoldDB" id="A0A0C9UFZ4"/>
<dbReference type="EMBL" id="KN837208">
    <property type="protein sequence ID" value="KIJ33729.1"/>
    <property type="molecule type" value="Genomic_DNA"/>
</dbReference>
<dbReference type="HOGENOM" id="CLU_1448574_0_0_1"/>
<sequence>MPLDKFKPAVDRSTIPNLVSLTVHNVTDTDGDLLSSLPRTFCFLSLPMDTYPKQLRGPSRYVWSGTLPSLKMEDVLRFLVSLVNLEELRVAARGVVSPTQFSVFIEALPKLKIFELHNWPFEDFPKNYNTNDFRAVISGPQTVEELRLNLNLSDMFHFPPHKEALFLASYKSALNISPQMVHRGYGE</sequence>
<organism evidence="1 2">
    <name type="scientific">Sphaerobolus stellatus (strain SS14)</name>
    <dbReference type="NCBI Taxonomy" id="990650"/>
    <lineage>
        <taxon>Eukaryota</taxon>
        <taxon>Fungi</taxon>
        <taxon>Dikarya</taxon>
        <taxon>Basidiomycota</taxon>
        <taxon>Agaricomycotina</taxon>
        <taxon>Agaricomycetes</taxon>
        <taxon>Phallomycetidae</taxon>
        <taxon>Geastrales</taxon>
        <taxon>Sphaerobolaceae</taxon>
        <taxon>Sphaerobolus</taxon>
    </lineage>
</organism>
<keyword evidence="2" id="KW-1185">Reference proteome</keyword>
<gene>
    <name evidence="1" type="ORF">M422DRAFT_264180</name>
</gene>
<proteinExistence type="predicted"/>
<evidence type="ECO:0000313" key="1">
    <source>
        <dbReference type="EMBL" id="KIJ33729.1"/>
    </source>
</evidence>
<name>A0A0C9UFZ4_SPHS4</name>
<reference evidence="1 2" key="1">
    <citation type="submission" date="2014-06" db="EMBL/GenBank/DDBJ databases">
        <title>Evolutionary Origins and Diversification of the Mycorrhizal Mutualists.</title>
        <authorList>
            <consortium name="DOE Joint Genome Institute"/>
            <consortium name="Mycorrhizal Genomics Consortium"/>
            <person name="Kohler A."/>
            <person name="Kuo A."/>
            <person name="Nagy L.G."/>
            <person name="Floudas D."/>
            <person name="Copeland A."/>
            <person name="Barry K.W."/>
            <person name="Cichocki N."/>
            <person name="Veneault-Fourrey C."/>
            <person name="LaButti K."/>
            <person name="Lindquist E.A."/>
            <person name="Lipzen A."/>
            <person name="Lundell T."/>
            <person name="Morin E."/>
            <person name="Murat C."/>
            <person name="Riley R."/>
            <person name="Ohm R."/>
            <person name="Sun H."/>
            <person name="Tunlid A."/>
            <person name="Henrissat B."/>
            <person name="Grigoriev I.V."/>
            <person name="Hibbett D.S."/>
            <person name="Martin F."/>
        </authorList>
    </citation>
    <scope>NUCLEOTIDE SEQUENCE [LARGE SCALE GENOMIC DNA]</scope>
    <source>
        <strain evidence="1 2">SS14</strain>
    </source>
</reference>